<dbReference type="EMBL" id="UZAF01023967">
    <property type="protein sequence ID" value="VDO91824.1"/>
    <property type="molecule type" value="Genomic_DNA"/>
</dbReference>
<dbReference type="AlphaFoldDB" id="A0A0N4XBJ4"/>
<dbReference type="WBParaSite" id="HPLM_0002173901-mRNA-1">
    <property type="protein sequence ID" value="HPLM_0002173901-mRNA-1"/>
    <property type="gene ID" value="HPLM_0002173901"/>
</dbReference>
<dbReference type="Proteomes" id="UP000268014">
    <property type="component" value="Unassembled WGS sequence"/>
</dbReference>
<evidence type="ECO:0000313" key="3">
    <source>
        <dbReference type="WBParaSite" id="HPLM_0002173901-mRNA-1"/>
    </source>
</evidence>
<protein>
    <submittedName>
        <fullName evidence="3">Peptidase_M3 domain-containing protein</fullName>
    </submittedName>
</protein>
<proteinExistence type="predicted"/>
<evidence type="ECO:0000313" key="2">
    <source>
        <dbReference type="Proteomes" id="UP000268014"/>
    </source>
</evidence>
<accession>A0A0N4XBJ4</accession>
<keyword evidence="2" id="KW-1185">Reference proteome</keyword>
<evidence type="ECO:0000313" key="1">
    <source>
        <dbReference type="EMBL" id="VDO91824.1"/>
    </source>
</evidence>
<reference evidence="1 2" key="2">
    <citation type="submission" date="2018-11" db="EMBL/GenBank/DDBJ databases">
        <authorList>
            <consortium name="Pathogen Informatics"/>
        </authorList>
    </citation>
    <scope>NUCLEOTIDE SEQUENCE [LARGE SCALE GENOMIC DNA]</scope>
    <source>
        <strain evidence="1 2">MHpl1</strain>
    </source>
</reference>
<reference evidence="3" key="1">
    <citation type="submission" date="2017-02" db="UniProtKB">
        <authorList>
            <consortium name="WormBaseParasite"/>
        </authorList>
    </citation>
    <scope>IDENTIFICATION</scope>
</reference>
<name>A0A0N4XBJ4_HAEPC</name>
<sequence length="120" mass="14528">CHVQWRYSIFWKKEFPWNSRAADRSPARRFSFQYLNPEFLLLYFVKPSVEISNNEFVEGHFVVNDFLELFTKRVELYFVSSRLRGVAIDGRDGHYVRMSQAWIGKARRQDLKRIDEMDDR</sequence>
<gene>
    <name evidence="1" type="ORF">HPLM_LOCUS21728</name>
</gene>
<organism evidence="3">
    <name type="scientific">Haemonchus placei</name>
    <name type="common">Barber's pole worm</name>
    <dbReference type="NCBI Taxonomy" id="6290"/>
    <lineage>
        <taxon>Eukaryota</taxon>
        <taxon>Metazoa</taxon>
        <taxon>Ecdysozoa</taxon>
        <taxon>Nematoda</taxon>
        <taxon>Chromadorea</taxon>
        <taxon>Rhabditida</taxon>
        <taxon>Rhabditina</taxon>
        <taxon>Rhabditomorpha</taxon>
        <taxon>Strongyloidea</taxon>
        <taxon>Trichostrongylidae</taxon>
        <taxon>Haemonchus</taxon>
    </lineage>
</organism>